<dbReference type="Proteomes" id="UP000735302">
    <property type="component" value="Unassembled WGS sequence"/>
</dbReference>
<evidence type="ECO:0000313" key="3">
    <source>
        <dbReference type="Proteomes" id="UP000735302"/>
    </source>
</evidence>
<gene>
    <name evidence="2" type="ORF">PoB_001528000</name>
</gene>
<dbReference type="EMBL" id="BLXT01001882">
    <property type="protein sequence ID" value="GFN88774.1"/>
    <property type="molecule type" value="Genomic_DNA"/>
</dbReference>
<evidence type="ECO:0000256" key="1">
    <source>
        <dbReference type="SAM" id="MobiDB-lite"/>
    </source>
</evidence>
<feature type="region of interest" description="Disordered" evidence="1">
    <location>
        <begin position="64"/>
        <end position="98"/>
    </location>
</feature>
<keyword evidence="3" id="KW-1185">Reference proteome</keyword>
<organism evidence="2 3">
    <name type="scientific">Plakobranchus ocellatus</name>
    <dbReference type="NCBI Taxonomy" id="259542"/>
    <lineage>
        <taxon>Eukaryota</taxon>
        <taxon>Metazoa</taxon>
        <taxon>Spiralia</taxon>
        <taxon>Lophotrochozoa</taxon>
        <taxon>Mollusca</taxon>
        <taxon>Gastropoda</taxon>
        <taxon>Heterobranchia</taxon>
        <taxon>Euthyneura</taxon>
        <taxon>Panpulmonata</taxon>
        <taxon>Sacoglossa</taxon>
        <taxon>Placobranchoidea</taxon>
        <taxon>Plakobranchidae</taxon>
        <taxon>Plakobranchus</taxon>
    </lineage>
</organism>
<proteinExistence type="predicted"/>
<dbReference type="AlphaFoldDB" id="A0AAV3Z029"/>
<sequence length="98" mass="10956">MQQQQQQQLPSLCRCSPPDGVRHDLGLSVGNQHNNSGLLIVRVLIMDGRGAAWLENQAQLSVLPNKPSRDHTSRVDNRRSNITTEGNPAIDNIRQTHR</sequence>
<evidence type="ECO:0000313" key="2">
    <source>
        <dbReference type="EMBL" id="GFN88774.1"/>
    </source>
</evidence>
<feature type="compositionally biased region" description="Basic and acidic residues" evidence="1">
    <location>
        <begin position="67"/>
        <end position="79"/>
    </location>
</feature>
<name>A0AAV3Z029_9GAST</name>
<accession>A0AAV3Z029</accession>
<reference evidence="2 3" key="1">
    <citation type="journal article" date="2021" name="Elife">
        <title>Chloroplast acquisition without the gene transfer in kleptoplastic sea slugs, Plakobranchus ocellatus.</title>
        <authorList>
            <person name="Maeda T."/>
            <person name="Takahashi S."/>
            <person name="Yoshida T."/>
            <person name="Shimamura S."/>
            <person name="Takaki Y."/>
            <person name="Nagai Y."/>
            <person name="Toyoda A."/>
            <person name="Suzuki Y."/>
            <person name="Arimoto A."/>
            <person name="Ishii H."/>
            <person name="Satoh N."/>
            <person name="Nishiyama T."/>
            <person name="Hasebe M."/>
            <person name="Maruyama T."/>
            <person name="Minagawa J."/>
            <person name="Obokata J."/>
            <person name="Shigenobu S."/>
        </authorList>
    </citation>
    <scope>NUCLEOTIDE SEQUENCE [LARGE SCALE GENOMIC DNA]</scope>
</reference>
<protein>
    <submittedName>
        <fullName evidence="2">Uncharacterized protein</fullName>
    </submittedName>
</protein>
<comment type="caution">
    <text evidence="2">The sequence shown here is derived from an EMBL/GenBank/DDBJ whole genome shotgun (WGS) entry which is preliminary data.</text>
</comment>